<evidence type="ECO:0000256" key="12">
    <source>
        <dbReference type="PROSITE-ProRule" id="PRU10141"/>
    </source>
</evidence>
<evidence type="ECO:0000313" key="16">
    <source>
        <dbReference type="Proteomes" id="UP000631114"/>
    </source>
</evidence>
<keyword evidence="8 13" id="KW-1133">Transmembrane helix</keyword>
<feature type="domain" description="Protein kinase" evidence="14">
    <location>
        <begin position="108"/>
        <end position="201"/>
    </location>
</feature>
<dbReference type="InterPro" id="IPR017441">
    <property type="entry name" value="Protein_kinase_ATP_BS"/>
</dbReference>
<evidence type="ECO:0000256" key="3">
    <source>
        <dbReference type="ARBA" id="ARBA00022527"/>
    </source>
</evidence>
<proteinExistence type="predicted"/>
<dbReference type="PANTHER" id="PTHR47982:SF20">
    <property type="entry name" value="NON-SPECIFIC SERINE_THREONINE PROTEIN KINASE"/>
    <property type="match status" value="1"/>
</dbReference>
<keyword evidence="3" id="KW-0418">Kinase</keyword>
<feature type="transmembrane region" description="Helical" evidence="13">
    <location>
        <begin position="16"/>
        <end position="38"/>
    </location>
</feature>
<evidence type="ECO:0000256" key="6">
    <source>
        <dbReference type="ARBA" id="ARBA00022741"/>
    </source>
</evidence>
<dbReference type="SUPFAM" id="SSF56112">
    <property type="entry name" value="Protein kinase-like (PK-like)"/>
    <property type="match status" value="1"/>
</dbReference>
<evidence type="ECO:0000313" key="15">
    <source>
        <dbReference type="EMBL" id="KAF9623825.1"/>
    </source>
</evidence>
<evidence type="ECO:0000256" key="7">
    <source>
        <dbReference type="ARBA" id="ARBA00022840"/>
    </source>
</evidence>
<protein>
    <recommendedName>
        <fullName evidence="2">non-specific serine/threonine protein kinase</fullName>
        <ecNumber evidence="2">2.7.11.1</ecNumber>
    </recommendedName>
</protein>
<dbReference type="EC" id="2.7.11.1" evidence="2"/>
<evidence type="ECO:0000256" key="8">
    <source>
        <dbReference type="ARBA" id="ARBA00022989"/>
    </source>
</evidence>
<keyword evidence="4" id="KW-0808">Transferase</keyword>
<dbReference type="GO" id="GO:0005524">
    <property type="term" value="F:ATP binding"/>
    <property type="evidence" value="ECO:0007669"/>
    <property type="project" value="UniProtKB-UniRule"/>
</dbReference>
<accession>A0A835IRL5</accession>
<keyword evidence="3" id="KW-0723">Serine/threonine-protein kinase</keyword>
<dbReference type="PROSITE" id="PS00107">
    <property type="entry name" value="PROTEIN_KINASE_ATP"/>
    <property type="match status" value="1"/>
</dbReference>
<keyword evidence="7 12" id="KW-0067">ATP-binding</keyword>
<keyword evidence="16" id="KW-1185">Reference proteome</keyword>
<name>A0A835IRL5_9MAGN</name>
<comment type="subcellular location">
    <subcellularLocation>
        <location evidence="1">Cell membrane</location>
        <topology evidence="1">Single-pass membrane protein</topology>
    </subcellularLocation>
</comment>
<evidence type="ECO:0000259" key="14">
    <source>
        <dbReference type="PROSITE" id="PS50011"/>
    </source>
</evidence>
<dbReference type="GO" id="GO:0004674">
    <property type="term" value="F:protein serine/threonine kinase activity"/>
    <property type="evidence" value="ECO:0007669"/>
    <property type="project" value="UniProtKB-KW"/>
</dbReference>
<gene>
    <name evidence="15" type="ORF">IFM89_005410</name>
</gene>
<evidence type="ECO:0000256" key="11">
    <source>
        <dbReference type="ARBA" id="ARBA00048679"/>
    </source>
</evidence>
<reference evidence="15 16" key="1">
    <citation type="submission" date="2020-10" db="EMBL/GenBank/DDBJ databases">
        <title>The Coptis chinensis genome and diversification of protoberbering-type alkaloids.</title>
        <authorList>
            <person name="Wang B."/>
            <person name="Shu S."/>
            <person name="Song C."/>
            <person name="Liu Y."/>
        </authorList>
    </citation>
    <scope>NUCLEOTIDE SEQUENCE [LARGE SCALE GENOMIC DNA]</scope>
    <source>
        <strain evidence="15">HL-2020</strain>
        <tissue evidence="15">Leaf</tissue>
    </source>
</reference>
<evidence type="ECO:0000256" key="1">
    <source>
        <dbReference type="ARBA" id="ARBA00004162"/>
    </source>
</evidence>
<evidence type="ECO:0000256" key="4">
    <source>
        <dbReference type="ARBA" id="ARBA00022679"/>
    </source>
</evidence>
<evidence type="ECO:0000256" key="10">
    <source>
        <dbReference type="ARBA" id="ARBA00047899"/>
    </source>
</evidence>
<comment type="caution">
    <text evidence="15">The sequence shown here is derived from an EMBL/GenBank/DDBJ whole genome shotgun (WGS) entry which is preliminary data.</text>
</comment>
<sequence length="201" mass="22404">MKTSRKSTTSYPHYGISWWCCRSRGIGGFIIILLCLCLSHNRSILRTSETGSSDPSLQGKCESLFLIDKTSGRSIRVELSLAGGRSLFDSRDARCFMFEELALATKNFSEINLIGEGKFGEVYEGLLYDGLFVAIKKRAGAPSQDFIIEVHYLSSIRHRNLVNLLGNCQENGQQMLIYEYIPNGSISSHLYGSGQVSNEKL</sequence>
<dbReference type="PROSITE" id="PS50011">
    <property type="entry name" value="PROTEIN_KINASE_DOM"/>
    <property type="match status" value="1"/>
</dbReference>
<evidence type="ECO:0000256" key="13">
    <source>
        <dbReference type="SAM" id="Phobius"/>
    </source>
</evidence>
<keyword evidence="9 13" id="KW-0472">Membrane</keyword>
<feature type="binding site" evidence="12">
    <location>
        <position position="137"/>
    </location>
    <ligand>
        <name>ATP</name>
        <dbReference type="ChEBI" id="CHEBI:30616"/>
    </ligand>
</feature>
<dbReference type="InterPro" id="IPR011009">
    <property type="entry name" value="Kinase-like_dom_sf"/>
</dbReference>
<dbReference type="AlphaFoldDB" id="A0A835IRL5"/>
<comment type="catalytic activity">
    <reaction evidence="10">
        <text>L-threonyl-[protein] + ATP = O-phospho-L-threonyl-[protein] + ADP + H(+)</text>
        <dbReference type="Rhea" id="RHEA:46608"/>
        <dbReference type="Rhea" id="RHEA-COMP:11060"/>
        <dbReference type="Rhea" id="RHEA-COMP:11605"/>
        <dbReference type="ChEBI" id="CHEBI:15378"/>
        <dbReference type="ChEBI" id="CHEBI:30013"/>
        <dbReference type="ChEBI" id="CHEBI:30616"/>
        <dbReference type="ChEBI" id="CHEBI:61977"/>
        <dbReference type="ChEBI" id="CHEBI:456216"/>
        <dbReference type="EC" id="2.7.11.1"/>
    </reaction>
</comment>
<dbReference type="GO" id="GO:0005886">
    <property type="term" value="C:plasma membrane"/>
    <property type="evidence" value="ECO:0007669"/>
    <property type="project" value="UniProtKB-SubCell"/>
</dbReference>
<evidence type="ECO:0000256" key="2">
    <source>
        <dbReference type="ARBA" id="ARBA00012513"/>
    </source>
</evidence>
<keyword evidence="6 12" id="KW-0547">Nucleotide-binding</keyword>
<comment type="catalytic activity">
    <reaction evidence="11">
        <text>L-seryl-[protein] + ATP = O-phospho-L-seryl-[protein] + ADP + H(+)</text>
        <dbReference type="Rhea" id="RHEA:17989"/>
        <dbReference type="Rhea" id="RHEA-COMP:9863"/>
        <dbReference type="Rhea" id="RHEA-COMP:11604"/>
        <dbReference type="ChEBI" id="CHEBI:15378"/>
        <dbReference type="ChEBI" id="CHEBI:29999"/>
        <dbReference type="ChEBI" id="CHEBI:30616"/>
        <dbReference type="ChEBI" id="CHEBI:83421"/>
        <dbReference type="ChEBI" id="CHEBI:456216"/>
        <dbReference type="EC" id="2.7.11.1"/>
    </reaction>
</comment>
<dbReference type="Gene3D" id="3.30.200.20">
    <property type="entry name" value="Phosphorylase Kinase, domain 1"/>
    <property type="match status" value="1"/>
</dbReference>
<keyword evidence="5 13" id="KW-0812">Transmembrane</keyword>
<dbReference type="InterPro" id="IPR047117">
    <property type="entry name" value="PERK1-13-like"/>
</dbReference>
<dbReference type="Pfam" id="PF07714">
    <property type="entry name" value="PK_Tyr_Ser-Thr"/>
    <property type="match status" value="1"/>
</dbReference>
<organism evidence="15 16">
    <name type="scientific">Coptis chinensis</name>
    <dbReference type="NCBI Taxonomy" id="261450"/>
    <lineage>
        <taxon>Eukaryota</taxon>
        <taxon>Viridiplantae</taxon>
        <taxon>Streptophyta</taxon>
        <taxon>Embryophyta</taxon>
        <taxon>Tracheophyta</taxon>
        <taxon>Spermatophyta</taxon>
        <taxon>Magnoliopsida</taxon>
        <taxon>Ranunculales</taxon>
        <taxon>Ranunculaceae</taxon>
        <taxon>Coptidoideae</taxon>
        <taxon>Coptis</taxon>
    </lineage>
</organism>
<dbReference type="InterPro" id="IPR001245">
    <property type="entry name" value="Ser-Thr/Tyr_kinase_cat_dom"/>
</dbReference>
<dbReference type="EMBL" id="JADFTS010000001">
    <property type="protein sequence ID" value="KAF9623825.1"/>
    <property type="molecule type" value="Genomic_DNA"/>
</dbReference>
<evidence type="ECO:0000256" key="9">
    <source>
        <dbReference type="ARBA" id="ARBA00023136"/>
    </source>
</evidence>
<dbReference type="PANTHER" id="PTHR47982">
    <property type="entry name" value="PROLINE-RICH RECEPTOR-LIKE PROTEIN KINASE PERK4"/>
    <property type="match status" value="1"/>
</dbReference>
<dbReference type="Proteomes" id="UP000631114">
    <property type="component" value="Unassembled WGS sequence"/>
</dbReference>
<dbReference type="InterPro" id="IPR000719">
    <property type="entry name" value="Prot_kinase_dom"/>
</dbReference>
<dbReference type="OrthoDB" id="4062651at2759"/>
<evidence type="ECO:0000256" key="5">
    <source>
        <dbReference type="ARBA" id="ARBA00022692"/>
    </source>
</evidence>